<reference evidence="2" key="1">
    <citation type="submission" date="2022-11" db="EMBL/GenBank/DDBJ databases">
        <title>Biodiversity and phylogenetic relationships of bacteria.</title>
        <authorList>
            <person name="Machado R.A.R."/>
            <person name="Bhat A."/>
            <person name="Loulou A."/>
            <person name="Kallel S."/>
        </authorList>
    </citation>
    <scope>NUCLEOTIDE SEQUENCE</scope>
    <source>
        <strain evidence="2">DSM 16503</strain>
    </source>
</reference>
<accession>A0AAW5W246</accession>
<dbReference type="AlphaFoldDB" id="A0AAW5W246"/>
<comment type="caution">
    <text evidence="2">The sequence shown here is derived from an EMBL/GenBank/DDBJ whole genome shotgun (WGS) entry which is preliminary data.</text>
</comment>
<proteinExistence type="predicted"/>
<dbReference type="InterPro" id="IPR058008">
    <property type="entry name" value="Gp26_C"/>
</dbReference>
<dbReference type="EMBL" id="JAPKNB010000016">
    <property type="protein sequence ID" value="MCX5567178.1"/>
    <property type="molecule type" value="Genomic_DNA"/>
</dbReference>
<evidence type="ECO:0000313" key="3">
    <source>
        <dbReference type="Proteomes" id="UP001208074"/>
    </source>
</evidence>
<evidence type="ECO:0000259" key="1">
    <source>
        <dbReference type="Pfam" id="PF25670"/>
    </source>
</evidence>
<gene>
    <name evidence="2" type="ORF">OSH02_17540</name>
</gene>
<dbReference type="Pfam" id="PF25670">
    <property type="entry name" value="Phage_tail_C_2"/>
    <property type="match status" value="1"/>
</dbReference>
<organism evidence="2 3">
    <name type="scientific">Alcaligenes phenolicus</name>
    <dbReference type="NCBI Taxonomy" id="232846"/>
    <lineage>
        <taxon>Bacteria</taxon>
        <taxon>Pseudomonadati</taxon>
        <taxon>Pseudomonadota</taxon>
        <taxon>Betaproteobacteria</taxon>
        <taxon>Burkholderiales</taxon>
        <taxon>Alcaligenaceae</taxon>
        <taxon>Alcaligenes</taxon>
    </lineage>
</organism>
<sequence>MAWYDIGTVEVKVNSATVTGTGTQWLSGARQGEAFVAPDGRLYEVANITSDTSLTLAKPYLGATGTAQKYALAPMQGYVKELADRAAGLLPVLADLGTAAKATLTDSNQDATAGRVARIGDWGFGVGSSIAADPNILNNTVNGFYRSGSGSTEAPDNNTGAGYIKFGWSGAYYSLLYASPISDKLWIRNVQNRVAKPWQELLTHRNTMVDSNGFIKKASPVIQLGSTGIEKTMHPEIAAAKFERLGAGHYLLRQVPLLSRDGWYIETPKDRNGNVYFTLDYEECEQDQTLTIRTYEPDYSTGPAINGKAFDILPDRFVSLRFAEEPSPELQDCDPVEYPAA</sequence>
<name>A0AAW5W246_9BURK</name>
<feature type="domain" description="Phage tail protein C-terminal" evidence="1">
    <location>
        <begin position="206"/>
        <end position="322"/>
    </location>
</feature>
<protein>
    <recommendedName>
        <fullName evidence="1">Phage tail protein C-terminal domain-containing protein</fullName>
    </recommendedName>
</protein>
<dbReference type="Proteomes" id="UP001208074">
    <property type="component" value="Unassembled WGS sequence"/>
</dbReference>
<dbReference type="RefSeq" id="WP_026484676.1">
    <property type="nucleotide sequence ID" value="NZ_JAPKNB010000016.1"/>
</dbReference>
<evidence type="ECO:0000313" key="2">
    <source>
        <dbReference type="EMBL" id="MCX5567178.1"/>
    </source>
</evidence>